<evidence type="ECO:0000256" key="7">
    <source>
        <dbReference type="ARBA" id="ARBA00023316"/>
    </source>
</evidence>
<protein>
    <recommendedName>
        <fullName evidence="11">Pectate lyase superfamily protein domain-containing protein</fullName>
    </recommendedName>
</protein>
<keyword evidence="4" id="KW-0964">Secreted</keyword>
<keyword evidence="5 8" id="KW-0378">Hydrolase</keyword>
<dbReference type="GO" id="GO:0004650">
    <property type="term" value="F:polygalacturonase activity"/>
    <property type="evidence" value="ECO:0007669"/>
    <property type="project" value="InterPro"/>
</dbReference>
<dbReference type="InterPro" id="IPR011050">
    <property type="entry name" value="Pectin_lyase_fold/virulence"/>
</dbReference>
<dbReference type="AlphaFoldDB" id="A0A059AW18"/>
<evidence type="ECO:0008006" key="11">
    <source>
        <dbReference type="Google" id="ProtNLM"/>
    </source>
</evidence>
<feature type="compositionally biased region" description="Pro residues" evidence="9">
    <location>
        <begin position="32"/>
        <end position="42"/>
    </location>
</feature>
<dbReference type="GO" id="GO:0005975">
    <property type="term" value="P:carbohydrate metabolic process"/>
    <property type="evidence" value="ECO:0007669"/>
    <property type="project" value="InterPro"/>
</dbReference>
<dbReference type="Gene3D" id="2.160.20.10">
    <property type="entry name" value="Single-stranded right-handed beta-helix, Pectin lyase-like"/>
    <property type="match status" value="1"/>
</dbReference>
<organism evidence="10">
    <name type="scientific">Eucalyptus grandis</name>
    <name type="common">Flooded gum</name>
    <dbReference type="NCBI Taxonomy" id="71139"/>
    <lineage>
        <taxon>Eukaryota</taxon>
        <taxon>Viridiplantae</taxon>
        <taxon>Streptophyta</taxon>
        <taxon>Embryophyta</taxon>
        <taxon>Tracheophyta</taxon>
        <taxon>Spermatophyta</taxon>
        <taxon>Magnoliopsida</taxon>
        <taxon>eudicotyledons</taxon>
        <taxon>Gunneridae</taxon>
        <taxon>Pentapetalae</taxon>
        <taxon>rosids</taxon>
        <taxon>malvids</taxon>
        <taxon>Myrtales</taxon>
        <taxon>Myrtaceae</taxon>
        <taxon>Myrtoideae</taxon>
        <taxon>Eucalypteae</taxon>
        <taxon>Eucalyptus</taxon>
    </lineage>
</organism>
<dbReference type="GO" id="GO:0071555">
    <property type="term" value="P:cell wall organization"/>
    <property type="evidence" value="ECO:0007669"/>
    <property type="project" value="UniProtKB-KW"/>
</dbReference>
<evidence type="ECO:0000256" key="6">
    <source>
        <dbReference type="ARBA" id="ARBA00023295"/>
    </source>
</evidence>
<evidence type="ECO:0000256" key="4">
    <source>
        <dbReference type="ARBA" id="ARBA00022525"/>
    </source>
</evidence>
<evidence type="ECO:0000256" key="8">
    <source>
        <dbReference type="RuleBase" id="RU361169"/>
    </source>
</evidence>
<dbReference type="STRING" id="71139.A0A059AW18"/>
<accession>A0A059AW18</accession>
<dbReference type="InterPro" id="IPR012334">
    <property type="entry name" value="Pectin_lyas_fold"/>
</dbReference>
<dbReference type="OMA" id="NSACAQK"/>
<gene>
    <name evidence="10" type="ORF">EUGRSUZ_H00895</name>
</gene>
<evidence type="ECO:0000313" key="10">
    <source>
        <dbReference type="EMBL" id="KCW58182.1"/>
    </source>
</evidence>
<dbReference type="InParanoid" id="A0A059AW18"/>
<evidence type="ECO:0000256" key="3">
    <source>
        <dbReference type="ARBA" id="ARBA00022512"/>
    </source>
</evidence>
<name>A0A059AW18_EUCGR</name>
<proteinExistence type="inferred from homology"/>
<evidence type="ECO:0000256" key="5">
    <source>
        <dbReference type="ARBA" id="ARBA00022801"/>
    </source>
</evidence>
<keyword evidence="3" id="KW-0134">Cell wall</keyword>
<dbReference type="PANTHER" id="PTHR31375">
    <property type="match status" value="1"/>
</dbReference>
<keyword evidence="7" id="KW-0961">Cell wall biogenesis/degradation</keyword>
<keyword evidence="6 8" id="KW-0326">Glycosidase</keyword>
<dbReference type="InterPro" id="IPR000743">
    <property type="entry name" value="Glyco_hydro_28"/>
</dbReference>
<sequence length="316" mass="34535">MKLGRHESKIMGENMGSDQLCATYENVVTGHPPIPLPPPPSPSLAGPPGDHNRSTNVFDVRTFGAVGGGGADNTEAFKMVWDAACSSQVESPVLYVPSGYSFMVQSTIFTGPCQGGIVFQVNSELMPPDGPESWPKGLSRRQWLVFYQVIGMSLQGDGLIDRKGEKWRDLPCKPHKEGNGTSLPGPCDSPIVSYKVLHELQLNSACAQKRNSPQFHFRFDNCRNVHIDSIFLSAPLGPNADGIHIENTIGVKIYNSVISNGDDCVSIGSGCYNVYVWNITCGPSHGIRFNSHNVFLKHASMFIFSSNWCIINIYTN</sequence>
<comment type="subcellular location">
    <subcellularLocation>
        <location evidence="1">Secreted</location>
        <location evidence="1">Cell wall</location>
    </subcellularLocation>
</comment>
<dbReference type="EMBL" id="KK198760">
    <property type="protein sequence ID" value="KCW58182.1"/>
    <property type="molecule type" value="Genomic_DNA"/>
</dbReference>
<dbReference type="Pfam" id="PF00295">
    <property type="entry name" value="Glyco_hydro_28"/>
    <property type="match status" value="1"/>
</dbReference>
<evidence type="ECO:0000256" key="9">
    <source>
        <dbReference type="SAM" id="MobiDB-lite"/>
    </source>
</evidence>
<evidence type="ECO:0000256" key="1">
    <source>
        <dbReference type="ARBA" id="ARBA00004191"/>
    </source>
</evidence>
<feature type="region of interest" description="Disordered" evidence="9">
    <location>
        <begin position="31"/>
        <end position="54"/>
    </location>
</feature>
<reference evidence="10" key="1">
    <citation type="submission" date="2013-07" db="EMBL/GenBank/DDBJ databases">
        <title>The genome of Eucalyptus grandis.</title>
        <authorList>
            <person name="Schmutz J."/>
            <person name="Hayes R."/>
            <person name="Myburg A."/>
            <person name="Tuskan G."/>
            <person name="Grattapaglia D."/>
            <person name="Rokhsar D.S."/>
        </authorList>
    </citation>
    <scope>NUCLEOTIDE SEQUENCE</scope>
    <source>
        <tissue evidence="10">Leaf extractions</tissue>
    </source>
</reference>
<comment type="similarity">
    <text evidence="2 8">Belongs to the glycosyl hydrolase 28 family.</text>
</comment>
<dbReference type="SUPFAM" id="SSF51126">
    <property type="entry name" value="Pectin lyase-like"/>
    <property type="match status" value="1"/>
</dbReference>
<dbReference type="Gramene" id="KCW58182">
    <property type="protein sequence ID" value="KCW58182"/>
    <property type="gene ID" value="EUGRSUZ_H00895"/>
</dbReference>
<evidence type="ECO:0000256" key="2">
    <source>
        <dbReference type="ARBA" id="ARBA00008834"/>
    </source>
</evidence>